<name>A0A2R9SU71_9BACL</name>
<evidence type="ECO:0000313" key="2">
    <source>
        <dbReference type="Proteomes" id="UP000003094"/>
    </source>
</evidence>
<dbReference type="KEGG" id="pvo:PVOR_18729"/>
<sequence>MWGNELREQNDQFNYSSALVNKKGWMNYHLTSRSD</sequence>
<reference evidence="1 2" key="1">
    <citation type="journal article" date="2010" name="BMC Genomics">
        <title>Genome sequence of the pattern forming Paenibacillus vortex bacterium reveals potential for thriving in complex environments.</title>
        <authorList>
            <person name="Sirota-Madi A."/>
            <person name="Olender T."/>
            <person name="Helman Y."/>
            <person name="Ingham C."/>
            <person name="Brainis I."/>
            <person name="Roth D."/>
            <person name="Hagi E."/>
            <person name="Brodsky L."/>
            <person name="Leshkowitz D."/>
            <person name="Galatenko V."/>
            <person name="Nikolaev V."/>
            <person name="Mugasimangalam R.C."/>
            <person name="Bransburg-Zabary S."/>
            <person name="Gutnick D.L."/>
            <person name="Lancet D."/>
            <person name="Ben-Jacob E."/>
        </authorList>
    </citation>
    <scope>NUCLEOTIDE SEQUENCE [LARGE SCALE GENOMIC DNA]</scope>
    <source>
        <strain evidence="1 2">V453</strain>
    </source>
</reference>
<gene>
    <name evidence="1" type="ORF">PVOR_18729</name>
</gene>
<organism evidence="1 2">
    <name type="scientific">Paenibacillus vortex V453</name>
    <dbReference type="NCBI Taxonomy" id="715225"/>
    <lineage>
        <taxon>Bacteria</taxon>
        <taxon>Bacillati</taxon>
        <taxon>Bacillota</taxon>
        <taxon>Bacilli</taxon>
        <taxon>Bacillales</taxon>
        <taxon>Paenibacillaceae</taxon>
        <taxon>Paenibacillus</taxon>
    </lineage>
</organism>
<dbReference type="Proteomes" id="UP000003094">
    <property type="component" value="Unassembled WGS sequence"/>
</dbReference>
<keyword evidence="2" id="KW-1185">Reference proteome</keyword>
<dbReference type="AlphaFoldDB" id="A0A2R9SU71"/>
<evidence type="ECO:0000313" key="1">
    <source>
        <dbReference type="EMBL" id="EFU40910.1"/>
    </source>
</evidence>
<proteinExistence type="predicted"/>
<protein>
    <submittedName>
        <fullName evidence="1">Uncharacterized protein</fullName>
    </submittedName>
</protein>
<accession>A0A2R9SU71</accession>
<comment type="caution">
    <text evidence="1">The sequence shown here is derived from an EMBL/GenBank/DDBJ whole genome shotgun (WGS) entry which is preliminary data.</text>
</comment>
<dbReference type="EMBL" id="ADHJ01000025">
    <property type="protein sequence ID" value="EFU40910.1"/>
    <property type="molecule type" value="Genomic_DNA"/>
</dbReference>